<dbReference type="AlphaFoldDB" id="A0A3N4HK57"/>
<evidence type="ECO:0000313" key="2">
    <source>
        <dbReference type="Proteomes" id="UP000275078"/>
    </source>
</evidence>
<name>A0A3N4HK57_ASCIM</name>
<dbReference type="Proteomes" id="UP000275078">
    <property type="component" value="Unassembled WGS sequence"/>
</dbReference>
<proteinExistence type="predicted"/>
<organism evidence="1 2">
    <name type="scientific">Ascobolus immersus RN42</name>
    <dbReference type="NCBI Taxonomy" id="1160509"/>
    <lineage>
        <taxon>Eukaryota</taxon>
        <taxon>Fungi</taxon>
        <taxon>Dikarya</taxon>
        <taxon>Ascomycota</taxon>
        <taxon>Pezizomycotina</taxon>
        <taxon>Pezizomycetes</taxon>
        <taxon>Pezizales</taxon>
        <taxon>Ascobolaceae</taxon>
        <taxon>Ascobolus</taxon>
    </lineage>
</organism>
<evidence type="ECO:0000313" key="1">
    <source>
        <dbReference type="EMBL" id="RPA72531.1"/>
    </source>
</evidence>
<reference evidence="1 2" key="1">
    <citation type="journal article" date="2018" name="Nat. Ecol. Evol.">
        <title>Pezizomycetes genomes reveal the molecular basis of ectomycorrhizal truffle lifestyle.</title>
        <authorList>
            <person name="Murat C."/>
            <person name="Payen T."/>
            <person name="Noel B."/>
            <person name="Kuo A."/>
            <person name="Morin E."/>
            <person name="Chen J."/>
            <person name="Kohler A."/>
            <person name="Krizsan K."/>
            <person name="Balestrini R."/>
            <person name="Da Silva C."/>
            <person name="Montanini B."/>
            <person name="Hainaut M."/>
            <person name="Levati E."/>
            <person name="Barry K.W."/>
            <person name="Belfiori B."/>
            <person name="Cichocki N."/>
            <person name="Clum A."/>
            <person name="Dockter R.B."/>
            <person name="Fauchery L."/>
            <person name="Guy J."/>
            <person name="Iotti M."/>
            <person name="Le Tacon F."/>
            <person name="Lindquist E.A."/>
            <person name="Lipzen A."/>
            <person name="Malagnac F."/>
            <person name="Mello A."/>
            <person name="Molinier V."/>
            <person name="Miyauchi S."/>
            <person name="Poulain J."/>
            <person name="Riccioni C."/>
            <person name="Rubini A."/>
            <person name="Sitrit Y."/>
            <person name="Splivallo R."/>
            <person name="Traeger S."/>
            <person name="Wang M."/>
            <person name="Zifcakova L."/>
            <person name="Wipf D."/>
            <person name="Zambonelli A."/>
            <person name="Paolocci F."/>
            <person name="Nowrousian M."/>
            <person name="Ottonello S."/>
            <person name="Baldrian P."/>
            <person name="Spatafora J.W."/>
            <person name="Henrissat B."/>
            <person name="Nagy L.G."/>
            <person name="Aury J.M."/>
            <person name="Wincker P."/>
            <person name="Grigoriev I.V."/>
            <person name="Bonfante P."/>
            <person name="Martin F.M."/>
        </authorList>
    </citation>
    <scope>NUCLEOTIDE SEQUENCE [LARGE SCALE GENOMIC DNA]</scope>
    <source>
        <strain evidence="1 2">RN42</strain>
    </source>
</reference>
<gene>
    <name evidence="1" type="ORF">BJ508DRAFT_314673</name>
</gene>
<sequence length="129" mass="15494">MRYVAKKELLAQMIRETQPRFAHDYNRLRRYRKVESIGFVHATYDDAARRKNCSRKWYEKPGQTCLVHDHEEKTQCLANRILKSTFFCIAKSIPQSRTRRNALSQIRENQFYLVDGRTKKLEQRIDRAT</sequence>
<protein>
    <submittedName>
        <fullName evidence="1">Uncharacterized protein</fullName>
    </submittedName>
</protein>
<dbReference type="EMBL" id="ML119858">
    <property type="protein sequence ID" value="RPA72531.1"/>
    <property type="molecule type" value="Genomic_DNA"/>
</dbReference>
<accession>A0A3N4HK57</accession>
<keyword evidence="2" id="KW-1185">Reference proteome</keyword>